<dbReference type="EMBL" id="JBHSFQ010000022">
    <property type="protein sequence ID" value="MFC4564196.1"/>
    <property type="molecule type" value="Genomic_DNA"/>
</dbReference>
<dbReference type="Proteomes" id="UP001595923">
    <property type="component" value="Unassembled WGS sequence"/>
</dbReference>
<name>A0ABV9DZ70_9ACTN</name>
<gene>
    <name evidence="1" type="ORF">ACFO4E_20235</name>
</gene>
<sequence length="137" mass="14776">MAESTEITFGYLREFRKTNVLPILKDLRKQKTELEGYIDSGESESAAIYGVRAGNPAIFPAAGKFAKTVNGSVVKMRDEINILIEEFEGLDTRLEEAEIRFTDVEDDAVLTAYQLAVLIDPENAAGAGAGSGSGNGE</sequence>
<organism evidence="1 2">
    <name type="scientific">Nocardiopsis mangrovi</name>
    <dbReference type="NCBI Taxonomy" id="1179818"/>
    <lineage>
        <taxon>Bacteria</taxon>
        <taxon>Bacillati</taxon>
        <taxon>Actinomycetota</taxon>
        <taxon>Actinomycetes</taxon>
        <taxon>Streptosporangiales</taxon>
        <taxon>Nocardiopsidaceae</taxon>
        <taxon>Nocardiopsis</taxon>
    </lineage>
</organism>
<comment type="caution">
    <text evidence="1">The sequence shown here is derived from an EMBL/GenBank/DDBJ whole genome shotgun (WGS) entry which is preliminary data.</text>
</comment>
<proteinExistence type="predicted"/>
<keyword evidence="2" id="KW-1185">Reference proteome</keyword>
<accession>A0ABV9DZ70</accession>
<reference evidence="2" key="1">
    <citation type="journal article" date="2019" name="Int. J. Syst. Evol. Microbiol.">
        <title>The Global Catalogue of Microorganisms (GCM) 10K type strain sequencing project: providing services to taxonomists for standard genome sequencing and annotation.</title>
        <authorList>
            <consortium name="The Broad Institute Genomics Platform"/>
            <consortium name="The Broad Institute Genome Sequencing Center for Infectious Disease"/>
            <person name="Wu L."/>
            <person name="Ma J."/>
        </authorList>
    </citation>
    <scope>NUCLEOTIDE SEQUENCE [LARGE SCALE GENOMIC DNA]</scope>
    <source>
        <strain evidence="2">XZYJ18</strain>
    </source>
</reference>
<protein>
    <submittedName>
        <fullName evidence="1">Uncharacterized protein</fullName>
    </submittedName>
</protein>
<evidence type="ECO:0000313" key="2">
    <source>
        <dbReference type="Proteomes" id="UP001595923"/>
    </source>
</evidence>
<evidence type="ECO:0000313" key="1">
    <source>
        <dbReference type="EMBL" id="MFC4564196.1"/>
    </source>
</evidence>
<dbReference type="RefSeq" id="WP_378577089.1">
    <property type="nucleotide sequence ID" value="NZ_JBHSFQ010000022.1"/>
</dbReference>